<organism evidence="1 2">
    <name type="scientific">Polytolypa hystricis (strain UAMH7299)</name>
    <dbReference type="NCBI Taxonomy" id="1447883"/>
    <lineage>
        <taxon>Eukaryota</taxon>
        <taxon>Fungi</taxon>
        <taxon>Dikarya</taxon>
        <taxon>Ascomycota</taxon>
        <taxon>Pezizomycotina</taxon>
        <taxon>Eurotiomycetes</taxon>
        <taxon>Eurotiomycetidae</taxon>
        <taxon>Onygenales</taxon>
        <taxon>Onygenales incertae sedis</taxon>
        <taxon>Polytolypa</taxon>
    </lineage>
</organism>
<dbReference type="OrthoDB" id="4252443at2759"/>
<evidence type="ECO:0000313" key="1">
    <source>
        <dbReference type="EMBL" id="PGH28053.1"/>
    </source>
</evidence>
<proteinExistence type="predicted"/>
<dbReference type="Proteomes" id="UP000224634">
    <property type="component" value="Unassembled WGS sequence"/>
</dbReference>
<sequence length="406" mass="46108">MADAPSTSHLLACPFDILLLIYEHLVDDAHGPYELSCHNRGRLPEQDDEFAQQAMHIPVMKLALHVQSFTWTLLWVDFKENRLTAFEERLTDIDYELWNVFSRLTNVRRLDLAPIHLLGEKHFDFIRQNPSRLFPAVTDLRLLGWMHRGLVDAIVGSLDPAGLQSLRLDYLQDEGAFPNGTPMSEDAARHNAPNRRGSPPYCLESMSDELYELQRTGKACIFPGPMWTPLRTLSGRCTSLRNFEIRIAPFSKSNSHCSYTICINELTRFISAVGQTLKSLIIAIGENSLPQTCTVSFGIDITFAADILRVLLQGLSHSDFPSLETFNLQGFGIFGTEYAYRLPARVVKKLRDLSEDCPIAPWEVVTSRTRDDWPLAFGDITTNRDQETMAEFLGLLEEVEFRCTYC</sequence>
<comment type="caution">
    <text evidence="1">The sequence shown here is derived from an EMBL/GenBank/DDBJ whole genome shotgun (WGS) entry which is preliminary data.</text>
</comment>
<dbReference type="EMBL" id="PDNA01000002">
    <property type="protein sequence ID" value="PGH28053.1"/>
    <property type="molecule type" value="Genomic_DNA"/>
</dbReference>
<evidence type="ECO:0000313" key="2">
    <source>
        <dbReference type="Proteomes" id="UP000224634"/>
    </source>
</evidence>
<keyword evidence="2" id="KW-1185">Reference proteome</keyword>
<dbReference type="AlphaFoldDB" id="A0A2B7Z489"/>
<reference evidence="1 2" key="1">
    <citation type="submission" date="2017-10" db="EMBL/GenBank/DDBJ databases">
        <title>Comparative genomics in systemic dimorphic fungi from Ajellomycetaceae.</title>
        <authorList>
            <person name="Munoz J.F."/>
            <person name="Mcewen J.G."/>
            <person name="Clay O.K."/>
            <person name="Cuomo C.A."/>
        </authorList>
    </citation>
    <scope>NUCLEOTIDE SEQUENCE [LARGE SCALE GENOMIC DNA]</scope>
    <source>
        <strain evidence="1 2">UAMH7299</strain>
    </source>
</reference>
<protein>
    <submittedName>
        <fullName evidence="1">Uncharacterized protein</fullName>
    </submittedName>
</protein>
<gene>
    <name evidence="1" type="ORF">AJ80_00309</name>
</gene>
<accession>A0A2B7Z489</accession>
<name>A0A2B7Z489_POLH7</name>